<evidence type="ECO:0000313" key="10">
    <source>
        <dbReference type="EMBL" id="GHD29881.1"/>
    </source>
</evidence>
<dbReference type="InterPro" id="IPR030390">
    <property type="entry name" value="MeTrfase_TrmA_AS"/>
</dbReference>
<accession>A0A919CIV7</accession>
<dbReference type="PROSITE" id="PS51687">
    <property type="entry name" value="SAM_MT_RNA_M5U"/>
    <property type="match status" value="1"/>
</dbReference>
<evidence type="ECO:0000256" key="2">
    <source>
        <dbReference type="ARBA" id="ARBA00022679"/>
    </source>
</evidence>
<evidence type="ECO:0000256" key="8">
    <source>
        <dbReference type="PROSITE-ProRule" id="PRU01024"/>
    </source>
</evidence>
<dbReference type="SUPFAM" id="SSF53335">
    <property type="entry name" value="S-adenosyl-L-methionine-dependent methyltransferases"/>
    <property type="match status" value="1"/>
</dbReference>
<feature type="binding site" evidence="7 8">
    <location>
        <position position="238"/>
    </location>
    <ligand>
        <name>S-adenosyl-L-methionine</name>
        <dbReference type="ChEBI" id="CHEBI:59789"/>
    </ligand>
</feature>
<name>A0A919CIV7_9GAMM</name>
<dbReference type="CDD" id="cd02440">
    <property type="entry name" value="AdoMet_MTases"/>
    <property type="match status" value="1"/>
</dbReference>
<feature type="binding site" evidence="7">
    <location>
        <position position="222"/>
    </location>
    <ligand>
        <name>S-adenosyl-L-methionine</name>
        <dbReference type="ChEBI" id="CHEBI:59789"/>
    </ligand>
</feature>
<dbReference type="EMBL" id="BMYM01000001">
    <property type="protein sequence ID" value="GHD29881.1"/>
    <property type="molecule type" value="Genomic_DNA"/>
</dbReference>
<evidence type="ECO:0000256" key="7">
    <source>
        <dbReference type="HAMAP-Rule" id="MF_01011"/>
    </source>
</evidence>
<comment type="catalytic activity">
    <reaction evidence="6 7">
        <text>uridine(54) in tRNA + S-adenosyl-L-methionine = 5-methyluridine(54) in tRNA + S-adenosyl-L-homocysteine + H(+)</text>
        <dbReference type="Rhea" id="RHEA:42712"/>
        <dbReference type="Rhea" id="RHEA-COMP:10167"/>
        <dbReference type="Rhea" id="RHEA-COMP:10193"/>
        <dbReference type="ChEBI" id="CHEBI:15378"/>
        <dbReference type="ChEBI" id="CHEBI:57856"/>
        <dbReference type="ChEBI" id="CHEBI:59789"/>
        <dbReference type="ChEBI" id="CHEBI:65315"/>
        <dbReference type="ChEBI" id="CHEBI:74447"/>
        <dbReference type="EC" id="2.1.1.35"/>
    </reaction>
</comment>
<dbReference type="RefSeq" id="WP_189475910.1">
    <property type="nucleotide sequence ID" value="NZ_BMYM01000001.1"/>
</dbReference>
<dbReference type="Gene3D" id="3.40.50.150">
    <property type="entry name" value="Vaccinia Virus protein VP39"/>
    <property type="match status" value="1"/>
</dbReference>
<evidence type="ECO:0000256" key="5">
    <source>
        <dbReference type="ARBA" id="ARBA00051255"/>
    </source>
</evidence>
<feature type="binding site" evidence="7 8">
    <location>
        <position position="300"/>
    </location>
    <ligand>
        <name>S-adenosyl-L-methionine</name>
        <dbReference type="ChEBI" id="CHEBI:59789"/>
    </ligand>
</feature>
<organism evidence="10 11">
    <name type="scientific">Parahalioglobus pacificus</name>
    <dbReference type="NCBI Taxonomy" id="930806"/>
    <lineage>
        <taxon>Bacteria</taxon>
        <taxon>Pseudomonadati</taxon>
        <taxon>Pseudomonadota</taxon>
        <taxon>Gammaproteobacteria</taxon>
        <taxon>Cellvibrionales</taxon>
        <taxon>Halieaceae</taxon>
        <taxon>Parahalioglobus</taxon>
    </lineage>
</organism>
<feature type="active site" description="Nucleophile" evidence="7 8">
    <location>
        <position position="325"/>
    </location>
</feature>
<dbReference type="InterPro" id="IPR011869">
    <property type="entry name" value="TrmA_MeTrfase"/>
</dbReference>
<dbReference type="InterPro" id="IPR029063">
    <property type="entry name" value="SAM-dependent_MTases_sf"/>
</dbReference>
<dbReference type="GO" id="GO:0030488">
    <property type="term" value="P:tRNA methylation"/>
    <property type="evidence" value="ECO:0007669"/>
    <property type="project" value="UniProtKB-UniRule"/>
</dbReference>
<dbReference type="PANTHER" id="PTHR47790">
    <property type="entry name" value="TRNA/TMRNA (URACIL-C(5))-METHYLTRANSFERASE"/>
    <property type="match status" value="1"/>
</dbReference>
<keyword evidence="3 7" id="KW-0949">S-adenosyl-L-methionine</keyword>
<proteinExistence type="inferred from homology"/>
<feature type="binding site" evidence="7 8">
    <location>
        <position position="189"/>
    </location>
    <ligand>
        <name>S-adenosyl-L-methionine</name>
        <dbReference type="ChEBI" id="CHEBI:59789"/>
    </ligand>
</feature>
<sequence length="371" mass="41176">MNPEPPFFYAPEQYQSLLDAKVDKVSDLLSPYQAPEPEVVPSPTGGFRMRAEFRVWHDGDALDYVMFRRGEPKTPIAVTQFPIACDAIQSLMGPLIDALKDSSVLRERLFQLEFLSTIAGDTLVTLIYHRKLDDAWASAADALSIKLGIAIVGRSRKQKIIVGRDFVTEELTINGKAYRYQQYEQAFTQPNAVVNTHMIEWAIASATQCSGNLLELYCGNGNFTLPLAKCFDKVIATELSKVSTRAGLKNIADNQVTNVDIIRLSAEEVSQAMAGEREFRRLAGLATPLQESDLRTVFVDPPRAGLDEATLSMVSGFDNIIYVSCNPNTLANNLAVLCITHRITRFALFDQFPYTEHMECGVLLERIGAGQ</sequence>
<dbReference type="FunFam" id="3.40.50.150:FF:000012">
    <property type="entry name" value="tRNA/tmRNA (uracil-C(5))-methyltransferase"/>
    <property type="match status" value="1"/>
</dbReference>
<protein>
    <recommendedName>
        <fullName evidence="7">tRNA/tmRNA (uracil-C(5))-methyltransferase</fullName>
        <ecNumber evidence="7">2.1.1.35</ecNumber>
    </recommendedName>
    <alternativeName>
        <fullName evidence="7">tRNA (uracil(54)-C(5))-methyltransferase</fullName>
    </alternativeName>
    <alternativeName>
        <fullName evidence="7">tRNA(m5U54)-methyltransferase</fullName>
        <shortName evidence="7">RUMT</shortName>
    </alternativeName>
    <alternativeName>
        <fullName evidence="7">tmRNA (uracil(341)-C(5))-methyltransferase</fullName>
    </alternativeName>
</protein>
<dbReference type="InterPro" id="IPR030391">
    <property type="entry name" value="MeTrfase_TrmA_CS"/>
</dbReference>
<feature type="binding site" evidence="7 8">
    <location>
        <position position="217"/>
    </location>
    <ligand>
        <name>S-adenosyl-L-methionine</name>
        <dbReference type="ChEBI" id="CHEBI:59789"/>
    </ligand>
</feature>
<dbReference type="EC" id="2.1.1.35" evidence="7"/>
<comment type="catalytic activity">
    <reaction evidence="5 7">
        <text>uridine(341) in tmRNA + S-adenosyl-L-methionine = 5-methyluridine(341) in tmRNA + S-adenosyl-L-homocysteine + H(+)</text>
        <dbReference type="Rhea" id="RHEA:43612"/>
        <dbReference type="Rhea" id="RHEA-COMP:10630"/>
        <dbReference type="Rhea" id="RHEA-COMP:10631"/>
        <dbReference type="ChEBI" id="CHEBI:15378"/>
        <dbReference type="ChEBI" id="CHEBI:57856"/>
        <dbReference type="ChEBI" id="CHEBI:59789"/>
        <dbReference type="ChEBI" id="CHEBI:65315"/>
        <dbReference type="ChEBI" id="CHEBI:74447"/>
    </reaction>
</comment>
<dbReference type="Pfam" id="PF05958">
    <property type="entry name" value="tRNA_U5-meth_tr"/>
    <property type="match status" value="1"/>
</dbReference>
<keyword evidence="1 7" id="KW-0489">Methyltransferase</keyword>
<dbReference type="NCBIfam" id="TIGR02143">
    <property type="entry name" value="trmA_only"/>
    <property type="match status" value="1"/>
</dbReference>
<dbReference type="GO" id="GO:0005829">
    <property type="term" value="C:cytosol"/>
    <property type="evidence" value="ECO:0007669"/>
    <property type="project" value="TreeGrafter"/>
</dbReference>
<dbReference type="PANTHER" id="PTHR47790:SF2">
    <property type="entry name" value="TRNA_TMRNA (URACIL-C(5))-METHYLTRANSFERASE"/>
    <property type="match status" value="1"/>
</dbReference>
<feature type="active site" description="Proton acceptor" evidence="7">
    <location>
        <position position="359"/>
    </location>
</feature>
<comment type="caution">
    <text evidence="10">The sequence shown here is derived from an EMBL/GenBank/DDBJ whole genome shotgun (WGS) entry which is preliminary data.</text>
</comment>
<dbReference type="PROSITE" id="PS01230">
    <property type="entry name" value="TRMA_1"/>
    <property type="match status" value="1"/>
</dbReference>
<dbReference type="FunFam" id="2.40.50.1070:FF:000001">
    <property type="entry name" value="tRNA/tmRNA (uracil-C(5))-methyltransferase"/>
    <property type="match status" value="1"/>
</dbReference>
<reference evidence="10" key="2">
    <citation type="submission" date="2020-09" db="EMBL/GenBank/DDBJ databases">
        <authorList>
            <person name="Sun Q."/>
            <person name="Kim S."/>
        </authorList>
    </citation>
    <scope>NUCLEOTIDE SEQUENCE</scope>
    <source>
        <strain evidence="10">KCTC 23430</strain>
    </source>
</reference>
<evidence type="ECO:0000256" key="1">
    <source>
        <dbReference type="ARBA" id="ARBA00022603"/>
    </source>
</evidence>
<dbReference type="GO" id="GO:0030697">
    <property type="term" value="F:tRNA (uracil(54)-C5)-methyltransferase activity, S-adenosyl methionine-dependent"/>
    <property type="evidence" value="ECO:0007669"/>
    <property type="project" value="UniProtKB-UniRule"/>
</dbReference>
<dbReference type="PROSITE" id="PS01231">
    <property type="entry name" value="TRMA_2"/>
    <property type="match status" value="1"/>
</dbReference>
<dbReference type="Proteomes" id="UP000644693">
    <property type="component" value="Unassembled WGS sequence"/>
</dbReference>
<comment type="similarity">
    <text evidence="7">Belongs to the class I-like SAM-binding methyltransferase superfamily. RNA M5U methyltransferase family. TrmA subfamily.</text>
</comment>
<keyword evidence="2 7" id="KW-0808">Transferase</keyword>
<keyword evidence="4 7" id="KW-0819">tRNA processing</keyword>
<comment type="function">
    <text evidence="7">Dual-specificity methyltransferase that catalyzes the formation of 5-methyluridine at position 54 (m5U54) in all tRNAs, and that of position 341 (m5U341) in tmRNA (transfer-mRNA).</text>
</comment>
<evidence type="ECO:0000256" key="9">
    <source>
        <dbReference type="PROSITE-ProRule" id="PRU10015"/>
    </source>
</evidence>
<dbReference type="HAMAP" id="MF_01011">
    <property type="entry name" value="RNA_methyltr_TrmA"/>
    <property type="match status" value="1"/>
</dbReference>
<gene>
    <name evidence="7 10" type="primary">trmA</name>
    <name evidence="10" type="ORF">GCM10007053_11070</name>
</gene>
<keyword evidence="11" id="KW-1185">Reference proteome</keyword>
<dbReference type="InterPro" id="IPR010280">
    <property type="entry name" value="U5_MeTrfase_fam"/>
</dbReference>
<evidence type="ECO:0000256" key="4">
    <source>
        <dbReference type="ARBA" id="ARBA00022694"/>
    </source>
</evidence>
<dbReference type="GO" id="GO:0000049">
    <property type="term" value="F:tRNA binding"/>
    <property type="evidence" value="ECO:0007669"/>
    <property type="project" value="TreeGrafter"/>
</dbReference>
<reference evidence="10" key="1">
    <citation type="journal article" date="2014" name="Int. J. Syst. Evol. Microbiol.">
        <title>Complete genome sequence of Corynebacterium casei LMG S-19264T (=DSM 44701T), isolated from a smear-ripened cheese.</title>
        <authorList>
            <consortium name="US DOE Joint Genome Institute (JGI-PGF)"/>
            <person name="Walter F."/>
            <person name="Albersmeier A."/>
            <person name="Kalinowski J."/>
            <person name="Ruckert C."/>
        </authorList>
    </citation>
    <scope>NUCLEOTIDE SEQUENCE</scope>
    <source>
        <strain evidence="10">KCTC 23430</strain>
    </source>
</reference>
<dbReference type="Gene3D" id="2.40.50.1070">
    <property type="match status" value="1"/>
</dbReference>
<evidence type="ECO:0000256" key="6">
    <source>
        <dbReference type="ARBA" id="ARBA00052788"/>
    </source>
</evidence>
<dbReference type="AlphaFoldDB" id="A0A919CIV7"/>
<dbReference type="GO" id="GO:0019843">
    <property type="term" value="F:rRNA binding"/>
    <property type="evidence" value="ECO:0007669"/>
    <property type="project" value="TreeGrafter"/>
</dbReference>
<evidence type="ECO:0000313" key="11">
    <source>
        <dbReference type="Proteomes" id="UP000644693"/>
    </source>
</evidence>
<evidence type="ECO:0000256" key="3">
    <source>
        <dbReference type="ARBA" id="ARBA00022691"/>
    </source>
</evidence>
<feature type="active site" evidence="9">
    <location>
        <position position="325"/>
    </location>
</feature>